<reference evidence="1 2" key="1">
    <citation type="submission" date="2021-01" db="EMBL/GenBank/DDBJ databases">
        <title>Genomic Encyclopedia of Type Strains, Phase IV (KMG-IV): sequencing the most valuable type-strain genomes for metagenomic binning, comparative biology and taxonomic classification.</title>
        <authorList>
            <person name="Goeker M."/>
        </authorList>
    </citation>
    <scope>NUCLEOTIDE SEQUENCE [LARGE SCALE GENOMIC DNA]</scope>
    <source>
        <strain evidence="1 2">DSM 25540</strain>
    </source>
</reference>
<accession>A0ABS2PAP3</accession>
<keyword evidence="2" id="KW-1185">Reference proteome</keyword>
<dbReference type="Proteomes" id="UP000741863">
    <property type="component" value="Unassembled WGS sequence"/>
</dbReference>
<evidence type="ECO:0000313" key="2">
    <source>
        <dbReference type="Proteomes" id="UP000741863"/>
    </source>
</evidence>
<sequence>MTLHQSHNTQLREQLARLAKQLNENNITRAIGGHFSFCNTGL</sequence>
<name>A0ABS2PAP3_9BACL</name>
<organism evidence="1 2">
    <name type="scientific">Geomicrobium sediminis</name>
    <dbReference type="NCBI Taxonomy" id="1347788"/>
    <lineage>
        <taxon>Bacteria</taxon>
        <taxon>Bacillati</taxon>
        <taxon>Bacillota</taxon>
        <taxon>Bacilli</taxon>
        <taxon>Bacillales</taxon>
        <taxon>Geomicrobium</taxon>
    </lineage>
</organism>
<dbReference type="RefSeq" id="WP_275581703.1">
    <property type="nucleotide sequence ID" value="NZ_JAFBEC010000003.1"/>
</dbReference>
<evidence type="ECO:0000313" key="1">
    <source>
        <dbReference type="EMBL" id="MBM7632384.1"/>
    </source>
</evidence>
<comment type="caution">
    <text evidence="1">The sequence shown here is derived from an EMBL/GenBank/DDBJ whole genome shotgun (WGS) entry which is preliminary data.</text>
</comment>
<protein>
    <submittedName>
        <fullName evidence="1">Ribulose-5-phosphate 4-epimerase/fuculose-1-phosphate aldolase</fullName>
    </submittedName>
</protein>
<proteinExistence type="predicted"/>
<gene>
    <name evidence="1" type="ORF">JOD17_001477</name>
</gene>
<dbReference type="EMBL" id="JAFBEC010000003">
    <property type="protein sequence ID" value="MBM7632384.1"/>
    <property type="molecule type" value="Genomic_DNA"/>
</dbReference>